<dbReference type="AlphaFoldDB" id="A0A6N2UWV9"/>
<sequence length="79" mass="9006">MTDKIKQDISIGANLKRLRKNAKLSQEQVSAKLDLMGLSTSREIISLMESGSYSIRVSVLLALKEIYHVDTFDEFFRDL</sequence>
<name>A0A6N2UWV9_9FIRM</name>
<accession>A0A6N2UWV9</accession>
<reference evidence="2" key="1">
    <citation type="submission" date="2019-11" db="EMBL/GenBank/DDBJ databases">
        <authorList>
            <person name="Feng L."/>
        </authorList>
    </citation>
    <scope>NUCLEOTIDE SEQUENCE</scope>
    <source>
        <strain evidence="2">AundefinedLFYP135</strain>
    </source>
</reference>
<evidence type="ECO:0000313" key="2">
    <source>
        <dbReference type="EMBL" id="VYT22609.1"/>
    </source>
</evidence>
<dbReference type="InterPro" id="IPR010982">
    <property type="entry name" value="Lambda_DNA-bd_dom_sf"/>
</dbReference>
<dbReference type="PROSITE" id="PS50943">
    <property type="entry name" value="HTH_CROC1"/>
    <property type="match status" value="1"/>
</dbReference>
<feature type="domain" description="HTH cro/C1-type" evidence="1">
    <location>
        <begin position="15"/>
        <end position="75"/>
    </location>
</feature>
<dbReference type="SUPFAM" id="SSF47413">
    <property type="entry name" value="lambda repressor-like DNA-binding domains"/>
    <property type="match status" value="1"/>
</dbReference>
<dbReference type="InterPro" id="IPR001387">
    <property type="entry name" value="Cro/C1-type_HTH"/>
</dbReference>
<gene>
    <name evidence="2" type="ORF">AULFYP135_02137</name>
</gene>
<proteinExistence type="predicted"/>
<protein>
    <submittedName>
        <fullName evidence="2">Helix-turn-helix domain protein</fullName>
    </submittedName>
</protein>
<dbReference type="Gene3D" id="1.10.260.40">
    <property type="entry name" value="lambda repressor-like DNA-binding domains"/>
    <property type="match status" value="1"/>
</dbReference>
<organism evidence="2">
    <name type="scientific">uncultured Anaerotruncus sp</name>
    <dbReference type="NCBI Taxonomy" id="905011"/>
    <lineage>
        <taxon>Bacteria</taxon>
        <taxon>Bacillati</taxon>
        <taxon>Bacillota</taxon>
        <taxon>Clostridia</taxon>
        <taxon>Eubacteriales</taxon>
        <taxon>Oscillospiraceae</taxon>
        <taxon>Anaerotruncus</taxon>
        <taxon>environmental samples</taxon>
    </lineage>
</organism>
<evidence type="ECO:0000259" key="1">
    <source>
        <dbReference type="PROSITE" id="PS50943"/>
    </source>
</evidence>
<dbReference type="Pfam" id="PF13560">
    <property type="entry name" value="HTH_31"/>
    <property type="match status" value="1"/>
</dbReference>
<dbReference type="CDD" id="cd00093">
    <property type="entry name" value="HTH_XRE"/>
    <property type="match status" value="1"/>
</dbReference>
<dbReference type="GO" id="GO:0003677">
    <property type="term" value="F:DNA binding"/>
    <property type="evidence" value="ECO:0007669"/>
    <property type="project" value="InterPro"/>
</dbReference>
<dbReference type="EMBL" id="CACRSL010000005">
    <property type="protein sequence ID" value="VYT22609.1"/>
    <property type="molecule type" value="Genomic_DNA"/>
</dbReference>